<evidence type="ECO:0000313" key="2">
    <source>
        <dbReference type="Proteomes" id="UP000033636"/>
    </source>
</evidence>
<sequence length="349" mass="39330">MEPPRKVYRVGAPMIGTRYFGIVDQGTNIVEVRPTSLCPLNCIFCSVAAGPLERRRWADFIADREELAEALRAVAKLKGPGLEVHIDGMGEPAVYPELVELVSDIRGIKEVEAISMQTRLFMLSEEKIRELAEAGLDRINLSLDALEPALAKRLAGASYYDPARAAALAEFAVRNTRMDVLVSPVWLPGLNDGELPKIAKWAVEAGLGKRWPPVLIQKYLPHKRGRRPDGVRPVEWPEFWRWLRRLEKELGIRLDWRGENPFRVERRPAVPKPHRAGERVKARVIARGVFKGEYLAVPLKLSGDPLLDRSITVTSDKRLREGDEVVARIIEDEDNVYIARAELVFPQSA</sequence>
<accession>A0ACC6V061</accession>
<comment type="caution">
    <text evidence="1">The sequence shown here is derived from an EMBL/GenBank/DDBJ whole genome shotgun (WGS) entry which is preliminary data.</text>
</comment>
<reference evidence="1" key="1">
    <citation type="submission" date="2024-07" db="EMBL/GenBank/DDBJ databases">
        <title>Metagenome and Metagenome-Assembled Genomes of Archaea from a hot spring from the geothermal field of Los Azufres, Mexico.</title>
        <authorList>
            <person name="Marin-Paredes R."/>
            <person name="Martinez-Romero E."/>
            <person name="Servin-Garciduenas L.E."/>
        </authorList>
    </citation>
    <scope>NUCLEOTIDE SEQUENCE</scope>
</reference>
<dbReference type="Proteomes" id="UP000033636">
    <property type="component" value="Unassembled WGS sequence"/>
</dbReference>
<evidence type="ECO:0000313" key="1">
    <source>
        <dbReference type="EMBL" id="MFB6490341.1"/>
    </source>
</evidence>
<gene>
    <name evidence="1" type="ORF">TU35_003685</name>
</gene>
<proteinExistence type="predicted"/>
<organism evidence="1 2">
    <name type="scientific">Thermoproteus sp. AZ2</name>
    <dbReference type="NCBI Taxonomy" id="1609232"/>
    <lineage>
        <taxon>Archaea</taxon>
        <taxon>Thermoproteota</taxon>
        <taxon>Thermoprotei</taxon>
        <taxon>Thermoproteales</taxon>
        <taxon>Thermoproteaceae</taxon>
        <taxon>Thermoproteus</taxon>
    </lineage>
</organism>
<dbReference type="EMBL" id="JZWT02000007">
    <property type="protein sequence ID" value="MFB6490341.1"/>
    <property type="molecule type" value="Genomic_DNA"/>
</dbReference>
<name>A0ACC6V061_9CREN</name>
<protein>
    <submittedName>
        <fullName evidence="1">Radical SAM protein</fullName>
    </submittedName>
</protein>